<accession>A0A916RAR0</accession>
<protein>
    <submittedName>
        <fullName evidence="1">Uncharacterized protein</fullName>
    </submittedName>
</protein>
<sequence length="74" mass="8412">MATDKNISTYFQAGGVRRSPKDIAQDSTLSNARKIELLRSYKYHHAAPKHKAVIRDVDLELSKLMKLNSLANER</sequence>
<reference evidence="1 2" key="1">
    <citation type="journal article" date="2014" name="Int. J. Syst. Evol. Microbiol.">
        <title>Complete genome sequence of Corynebacterium casei LMG S-19264T (=DSM 44701T), isolated from a smear-ripened cheese.</title>
        <authorList>
            <consortium name="US DOE Joint Genome Institute (JGI-PGF)"/>
            <person name="Walter F."/>
            <person name="Albersmeier A."/>
            <person name="Kalinowski J."/>
            <person name="Ruckert C."/>
        </authorList>
    </citation>
    <scope>NUCLEOTIDE SEQUENCE [LARGE SCALE GENOMIC DNA]</scope>
    <source>
        <strain evidence="1 2">CGMCC 1.15896</strain>
    </source>
</reference>
<proteinExistence type="predicted"/>
<dbReference type="EMBL" id="BMKB01000002">
    <property type="protein sequence ID" value="GGA46391.1"/>
    <property type="molecule type" value="Genomic_DNA"/>
</dbReference>
<dbReference type="OrthoDB" id="7961530at2"/>
<dbReference type="Proteomes" id="UP000596977">
    <property type="component" value="Unassembled WGS sequence"/>
</dbReference>
<keyword evidence="2" id="KW-1185">Reference proteome</keyword>
<gene>
    <name evidence="1" type="ORF">GCM10011499_15180</name>
</gene>
<name>A0A916RAR0_9HYPH</name>
<comment type="caution">
    <text evidence="1">The sequence shown here is derived from an EMBL/GenBank/DDBJ whole genome shotgun (WGS) entry which is preliminary data.</text>
</comment>
<evidence type="ECO:0000313" key="2">
    <source>
        <dbReference type="Proteomes" id="UP000596977"/>
    </source>
</evidence>
<dbReference type="AlphaFoldDB" id="A0A916RAR0"/>
<organism evidence="1 2">
    <name type="scientific">Pelagibacterium lentulum</name>
    <dbReference type="NCBI Taxonomy" id="2029865"/>
    <lineage>
        <taxon>Bacteria</taxon>
        <taxon>Pseudomonadati</taxon>
        <taxon>Pseudomonadota</taxon>
        <taxon>Alphaproteobacteria</taxon>
        <taxon>Hyphomicrobiales</taxon>
        <taxon>Devosiaceae</taxon>
        <taxon>Pelagibacterium</taxon>
    </lineage>
</organism>
<dbReference type="RefSeq" id="WP_127073980.1">
    <property type="nucleotide sequence ID" value="NZ_BMKB01000002.1"/>
</dbReference>
<evidence type="ECO:0000313" key="1">
    <source>
        <dbReference type="EMBL" id="GGA46391.1"/>
    </source>
</evidence>